<accession>A0AAQ1UP18</accession>
<feature type="domain" description="Initiator Rep protein WH1" evidence="2">
    <location>
        <begin position="155"/>
        <end position="274"/>
    </location>
</feature>
<comment type="similarity">
    <text evidence="1">Belongs to the initiator RepB protein family.</text>
</comment>
<dbReference type="InterPro" id="IPR036390">
    <property type="entry name" value="WH_DNA-bd_sf"/>
</dbReference>
<proteinExistence type="inferred from homology"/>
<dbReference type="InterPro" id="IPR036388">
    <property type="entry name" value="WH-like_DNA-bd_sf"/>
</dbReference>
<evidence type="ECO:0000259" key="2">
    <source>
        <dbReference type="Pfam" id="PF01051"/>
    </source>
</evidence>
<dbReference type="GO" id="GO:0006270">
    <property type="term" value="P:DNA replication initiation"/>
    <property type="evidence" value="ECO:0007669"/>
    <property type="project" value="InterPro"/>
</dbReference>
<reference evidence="3 4" key="1">
    <citation type="submission" date="2018-06" db="EMBL/GenBank/DDBJ databases">
        <authorList>
            <consortium name="Pathogen Informatics"/>
            <person name="Doyle S."/>
        </authorList>
    </citation>
    <scope>NUCLEOTIDE SEQUENCE [LARGE SCALE GENOMIC DNA]</scope>
    <source>
        <strain evidence="3 4">NCTC13063</strain>
    </source>
</reference>
<dbReference type="InterPro" id="IPR000525">
    <property type="entry name" value="Initiator_Rep_WH1"/>
</dbReference>
<dbReference type="GO" id="GO:0003887">
    <property type="term" value="F:DNA-directed DNA polymerase activity"/>
    <property type="evidence" value="ECO:0007669"/>
    <property type="project" value="InterPro"/>
</dbReference>
<organism evidence="3 4">
    <name type="scientific">Segatella buccae</name>
    <dbReference type="NCBI Taxonomy" id="28126"/>
    <lineage>
        <taxon>Bacteria</taxon>
        <taxon>Pseudomonadati</taxon>
        <taxon>Bacteroidota</taxon>
        <taxon>Bacteroidia</taxon>
        <taxon>Bacteroidales</taxon>
        <taxon>Prevotellaceae</taxon>
        <taxon>Segatella</taxon>
    </lineage>
</organism>
<evidence type="ECO:0000256" key="1">
    <source>
        <dbReference type="ARBA" id="ARBA00038283"/>
    </source>
</evidence>
<comment type="caution">
    <text evidence="3">The sequence shown here is derived from an EMBL/GenBank/DDBJ whole genome shotgun (WGS) entry which is preliminary data.</text>
</comment>
<sequence>MDDNNELVFGDEFTEIASRGVSADNGASAAGFAFTAAAGGSTLTAVAEEAPLDGDGAEENFLTMEEAKTKKTKAKKQTARARGKAPKKLTKKQRELIANALPVNEQTFIITPLAFTYMSQDYSAMQNKVVTFMLEKLQDVLHNLISRKITDITKLSHIQEGDIQNDHGVSLNLYFKDFAVNKNHYPELRNALTALATIPVQIPYKSSEGRKYKRVTNLCDVYIPEDVHNPYVNIHMDEDIAKAFISVELGYHLLGKDTVYNTRNKYTQRIFLLISAWLDKGTVTFSTEYFRQILNIDKKYKAFRHVIQRVLQPAHDELKELAQLGYCNCYFEYEKIYNGTRHTGEPDSIKFLIYKSPKLVQSENSYDETGQRDYFADMLVSHFKLQRSKAQELSKFLTKANYTATMGKLMSLEAYLKKQGAEIKDVPSYVVKSFENFFREDARGNVQN</sequence>
<evidence type="ECO:0000313" key="4">
    <source>
        <dbReference type="Proteomes" id="UP000255283"/>
    </source>
</evidence>
<dbReference type="RefSeq" id="WP_115154232.1">
    <property type="nucleotide sequence ID" value="NZ_DBFWLE010000014.1"/>
</dbReference>
<dbReference type="SUPFAM" id="SSF46785">
    <property type="entry name" value="Winged helix' DNA-binding domain"/>
    <property type="match status" value="1"/>
</dbReference>
<dbReference type="EMBL" id="UGTJ01000002">
    <property type="protein sequence ID" value="SUB96501.1"/>
    <property type="molecule type" value="Genomic_DNA"/>
</dbReference>
<name>A0AAQ1UP18_9BACT</name>
<protein>
    <submittedName>
        <fullName evidence="3">Protein involved in initiation of plasmid replication</fullName>
    </submittedName>
</protein>
<dbReference type="Proteomes" id="UP000255283">
    <property type="component" value="Unassembled WGS sequence"/>
</dbReference>
<dbReference type="Pfam" id="PF01051">
    <property type="entry name" value="Rep3_N"/>
    <property type="match status" value="1"/>
</dbReference>
<dbReference type="Pfam" id="PF21205">
    <property type="entry name" value="Rep3_C"/>
    <property type="match status" value="1"/>
</dbReference>
<dbReference type="Gene3D" id="1.10.10.10">
    <property type="entry name" value="Winged helix-like DNA-binding domain superfamily/Winged helix DNA-binding domain"/>
    <property type="match status" value="1"/>
</dbReference>
<evidence type="ECO:0000313" key="3">
    <source>
        <dbReference type="EMBL" id="SUB96501.1"/>
    </source>
</evidence>
<dbReference type="AlphaFoldDB" id="A0AAQ1UP18"/>
<gene>
    <name evidence="3" type="ORF">NCTC13063_02260</name>
</gene>